<feature type="chain" id="PRO_5042565666" evidence="1">
    <location>
        <begin position="31"/>
        <end position="341"/>
    </location>
</feature>
<dbReference type="GeneID" id="87884282"/>
<dbReference type="InterPro" id="IPR026913">
    <property type="entry name" value="METTL24"/>
</dbReference>
<dbReference type="PANTHER" id="PTHR32026:SF10">
    <property type="entry name" value="METHYLTRANSFERASE-LIKE PROTEIN 24-RELATED"/>
    <property type="match status" value="1"/>
</dbReference>
<keyword evidence="4" id="KW-1185">Reference proteome</keyword>
<sequence length="341" mass="38043">MILQPPTMPRPIVPVLFLAVLLLLIAFTSTSTSVSRHLSSIIPPSSSSKKGLRFSLFSKDPVLDARLAHAERLWEQAVEDRKEMVTASGDRQWPDGYIYPYNVWDFARPSFFCPHDLERVGTLGDGGKVVCGLSRYEAASPGPSAATNPAPELVVYSFGVNDDSSFEAALLQRTNAQIWGYDYTVNGWAKHIPAHQASRAHFTKAGIGKTVVRDREPPFFTIQELMKINGHDYIDVVKMDIEGAEFDAITSLVSSVLNNSENNATLPLGQLLIEIHLIDGNDSFSTPKDLASFMEWWSSMERLGLRPVNNEDNWIGDNMVGKPRFMEYTLINVLEKKNKLL</sequence>
<dbReference type="AlphaFoldDB" id="A0AAJ0GX12"/>
<protein>
    <submittedName>
        <fullName evidence="3">Methyltransferase domain-containing protein</fullName>
    </submittedName>
</protein>
<dbReference type="EMBL" id="JAUDZG010000003">
    <property type="protein sequence ID" value="KAK3307647.1"/>
    <property type="molecule type" value="Genomic_DNA"/>
</dbReference>
<evidence type="ECO:0000259" key="2">
    <source>
        <dbReference type="Pfam" id="PF13383"/>
    </source>
</evidence>
<dbReference type="PANTHER" id="PTHR32026">
    <property type="entry name" value="METHYLTRANSFERASE-LIKE PROTEIN 24"/>
    <property type="match status" value="1"/>
</dbReference>
<dbReference type="GO" id="GO:0032259">
    <property type="term" value="P:methylation"/>
    <property type="evidence" value="ECO:0007669"/>
    <property type="project" value="UniProtKB-KW"/>
</dbReference>
<gene>
    <name evidence="3" type="ORF">B0T15DRAFT_415006</name>
</gene>
<name>A0AAJ0GX12_9PEZI</name>
<reference evidence="3" key="1">
    <citation type="journal article" date="2023" name="Mol. Phylogenet. Evol.">
        <title>Genome-scale phylogeny and comparative genomics of the fungal order Sordariales.</title>
        <authorList>
            <person name="Hensen N."/>
            <person name="Bonometti L."/>
            <person name="Westerberg I."/>
            <person name="Brannstrom I.O."/>
            <person name="Guillou S."/>
            <person name="Cros-Aarteil S."/>
            <person name="Calhoun S."/>
            <person name="Haridas S."/>
            <person name="Kuo A."/>
            <person name="Mondo S."/>
            <person name="Pangilinan J."/>
            <person name="Riley R."/>
            <person name="LaButti K."/>
            <person name="Andreopoulos B."/>
            <person name="Lipzen A."/>
            <person name="Chen C."/>
            <person name="Yan M."/>
            <person name="Daum C."/>
            <person name="Ng V."/>
            <person name="Clum A."/>
            <person name="Steindorff A."/>
            <person name="Ohm R.A."/>
            <person name="Martin F."/>
            <person name="Silar P."/>
            <person name="Natvig D.O."/>
            <person name="Lalanne C."/>
            <person name="Gautier V."/>
            <person name="Ament-Velasquez S.L."/>
            <person name="Kruys A."/>
            <person name="Hutchinson M.I."/>
            <person name="Powell A.J."/>
            <person name="Barry K."/>
            <person name="Miller A.N."/>
            <person name="Grigoriev I.V."/>
            <person name="Debuchy R."/>
            <person name="Gladieux P."/>
            <person name="Hiltunen Thoren M."/>
            <person name="Johannesson H."/>
        </authorList>
    </citation>
    <scope>NUCLEOTIDE SEQUENCE</scope>
    <source>
        <strain evidence="3">CBS 333.67</strain>
    </source>
</reference>
<dbReference type="InterPro" id="IPR025714">
    <property type="entry name" value="Methyltranfer_dom"/>
</dbReference>
<reference evidence="3" key="2">
    <citation type="submission" date="2023-06" db="EMBL/GenBank/DDBJ databases">
        <authorList>
            <consortium name="Lawrence Berkeley National Laboratory"/>
            <person name="Mondo S.J."/>
            <person name="Hensen N."/>
            <person name="Bonometti L."/>
            <person name="Westerberg I."/>
            <person name="Brannstrom I.O."/>
            <person name="Guillou S."/>
            <person name="Cros-Aarteil S."/>
            <person name="Calhoun S."/>
            <person name="Haridas S."/>
            <person name="Kuo A."/>
            <person name="Pangilinan J."/>
            <person name="Riley R."/>
            <person name="Labutti K."/>
            <person name="Andreopoulos B."/>
            <person name="Lipzen A."/>
            <person name="Chen C."/>
            <person name="Yanf M."/>
            <person name="Daum C."/>
            <person name="Ng V."/>
            <person name="Clum A."/>
            <person name="Steindorff A."/>
            <person name="Ohm R."/>
            <person name="Martin F."/>
            <person name="Silar P."/>
            <person name="Natvig D."/>
            <person name="Lalanne C."/>
            <person name="Gautier V."/>
            <person name="Ament-Velasquez S.L."/>
            <person name="Kruys A."/>
            <person name="Hutchinson M.I."/>
            <person name="Powell A.J."/>
            <person name="Barry K."/>
            <person name="Miller A.N."/>
            <person name="Grigoriev I.V."/>
            <person name="Debuchy R."/>
            <person name="Gladieux P."/>
            <person name="Thoren M.H."/>
            <person name="Johannesson H."/>
        </authorList>
    </citation>
    <scope>NUCLEOTIDE SEQUENCE</scope>
    <source>
        <strain evidence="3">CBS 333.67</strain>
    </source>
</reference>
<dbReference type="RefSeq" id="XP_062723427.1">
    <property type="nucleotide sequence ID" value="XM_062865453.1"/>
</dbReference>
<evidence type="ECO:0000313" key="3">
    <source>
        <dbReference type="EMBL" id="KAK3307647.1"/>
    </source>
</evidence>
<feature type="signal peptide" evidence="1">
    <location>
        <begin position="1"/>
        <end position="30"/>
    </location>
</feature>
<comment type="caution">
    <text evidence="3">The sequence shown here is derived from an EMBL/GenBank/DDBJ whole genome shotgun (WGS) entry which is preliminary data.</text>
</comment>
<dbReference type="Pfam" id="PF13383">
    <property type="entry name" value="Methyltransf_22"/>
    <property type="match status" value="1"/>
</dbReference>
<evidence type="ECO:0000313" key="4">
    <source>
        <dbReference type="Proteomes" id="UP001273166"/>
    </source>
</evidence>
<dbReference type="GO" id="GO:0008168">
    <property type="term" value="F:methyltransferase activity"/>
    <property type="evidence" value="ECO:0007669"/>
    <property type="project" value="UniProtKB-KW"/>
</dbReference>
<keyword evidence="1" id="KW-0732">Signal</keyword>
<keyword evidence="3" id="KW-0489">Methyltransferase</keyword>
<organism evidence="3 4">
    <name type="scientific">Chaetomium strumarium</name>
    <dbReference type="NCBI Taxonomy" id="1170767"/>
    <lineage>
        <taxon>Eukaryota</taxon>
        <taxon>Fungi</taxon>
        <taxon>Dikarya</taxon>
        <taxon>Ascomycota</taxon>
        <taxon>Pezizomycotina</taxon>
        <taxon>Sordariomycetes</taxon>
        <taxon>Sordariomycetidae</taxon>
        <taxon>Sordariales</taxon>
        <taxon>Chaetomiaceae</taxon>
        <taxon>Chaetomium</taxon>
    </lineage>
</organism>
<feature type="domain" description="Methyltransferase" evidence="2">
    <location>
        <begin position="105"/>
        <end position="293"/>
    </location>
</feature>
<proteinExistence type="predicted"/>
<evidence type="ECO:0000256" key="1">
    <source>
        <dbReference type="SAM" id="SignalP"/>
    </source>
</evidence>
<accession>A0AAJ0GX12</accession>
<dbReference type="Proteomes" id="UP001273166">
    <property type="component" value="Unassembled WGS sequence"/>
</dbReference>
<keyword evidence="3" id="KW-0808">Transferase</keyword>